<sequence>MATAAKKMIPEDFLKNVLQNGVGRYVCQLQRITFRFCKSHGGSRHMRDFIENHMLDFSQKHPGVVVYLQPRRNRPPSIVAEYLNGGREVLLMSGKEPGEICKWTEHLRTRSGIQIVKMINNIHTETPSTQGIWHPFMFRDTEWAVTKFPSKKASEVLKIGLTATDLVLEEQQGEPLIDSMNTCKIDDK</sequence>
<evidence type="ECO:0000259" key="7">
    <source>
        <dbReference type="SMART" id="SM00916"/>
    </source>
</evidence>
<reference evidence="8 9" key="1">
    <citation type="submission" date="2024-04" db="EMBL/GenBank/DDBJ databases">
        <authorList>
            <consortium name="Genoscope - CEA"/>
            <person name="William W."/>
        </authorList>
    </citation>
    <scope>NUCLEOTIDE SEQUENCE [LARGE SCALE GENOMIC DNA]</scope>
</reference>
<keyword evidence="3" id="KW-0689">Ribosomal protein</keyword>
<evidence type="ECO:0000256" key="3">
    <source>
        <dbReference type="ARBA" id="ARBA00022980"/>
    </source>
</evidence>
<dbReference type="InterPro" id="IPR039927">
    <property type="entry name" value="Ribosomal_mL43"/>
</dbReference>
<dbReference type="SUPFAM" id="SSF52833">
    <property type="entry name" value="Thioredoxin-like"/>
    <property type="match status" value="1"/>
</dbReference>
<dbReference type="PANTHER" id="PTHR21396:SF2">
    <property type="entry name" value="LARGE RIBOSOMAL SUBUNIT PROTEIN ML43"/>
    <property type="match status" value="1"/>
</dbReference>
<evidence type="ECO:0000256" key="4">
    <source>
        <dbReference type="ARBA" id="ARBA00023128"/>
    </source>
</evidence>
<dbReference type="SMART" id="SM00916">
    <property type="entry name" value="L51_S25_CI-B8"/>
    <property type="match status" value="1"/>
</dbReference>
<comment type="similarity">
    <text evidence="2">Belongs to the mitochondrion-specific ribosomal protein mL43 family.</text>
</comment>
<comment type="subcellular location">
    <subcellularLocation>
        <location evidence="1">Mitochondrion</location>
    </subcellularLocation>
</comment>
<keyword evidence="5" id="KW-0687">Ribonucleoprotein</keyword>
<evidence type="ECO:0000313" key="8">
    <source>
        <dbReference type="EMBL" id="CAL1533690.1"/>
    </source>
</evidence>
<proteinExistence type="inferred from homology"/>
<comment type="caution">
    <text evidence="8">The sequence shown here is derived from an EMBL/GenBank/DDBJ whole genome shotgun (WGS) entry which is preliminary data.</text>
</comment>
<dbReference type="EMBL" id="CAXITT010000149">
    <property type="protein sequence ID" value="CAL1533690.1"/>
    <property type="molecule type" value="Genomic_DNA"/>
</dbReference>
<keyword evidence="4" id="KW-0496">Mitochondrion</keyword>
<evidence type="ECO:0000256" key="1">
    <source>
        <dbReference type="ARBA" id="ARBA00004173"/>
    </source>
</evidence>
<dbReference type="GO" id="GO:0032543">
    <property type="term" value="P:mitochondrial translation"/>
    <property type="evidence" value="ECO:0007669"/>
    <property type="project" value="InterPro"/>
</dbReference>
<accession>A0AAV2HI53</accession>
<dbReference type="InterPro" id="IPR007741">
    <property type="entry name" value="Ribosomal_mL43/mS25/NADH_DH"/>
</dbReference>
<dbReference type="Proteomes" id="UP001497497">
    <property type="component" value="Unassembled WGS sequence"/>
</dbReference>
<dbReference type="GO" id="GO:0003735">
    <property type="term" value="F:structural constituent of ribosome"/>
    <property type="evidence" value="ECO:0007669"/>
    <property type="project" value="InterPro"/>
</dbReference>
<keyword evidence="9" id="KW-1185">Reference proteome</keyword>
<organism evidence="8 9">
    <name type="scientific">Lymnaea stagnalis</name>
    <name type="common">Great pond snail</name>
    <name type="synonym">Helix stagnalis</name>
    <dbReference type="NCBI Taxonomy" id="6523"/>
    <lineage>
        <taxon>Eukaryota</taxon>
        <taxon>Metazoa</taxon>
        <taxon>Spiralia</taxon>
        <taxon>Lophotrochozoa</taxon>
        <taxon>Mollusca</taxon>
        <taxon>Gastropoda</taxon>
        <taxon>Heterobranchia</taxon>
        <taxon>Euthyneura</taxon>
        <taxon>Panpulmonata</taxon>
        <taxon>Hygrophila</taxon>
        <taxon>Lymnaeoidea</taxon>
        <taxon>Lymnaeidae</taxon>
        <taxon>Lymnaea</taxon>
    </lineage>
</organism>
<feature type="domain" description="Ribosomal protein/NADH dehydrogenase" evidence="7">
    <location>
        <begin position="38"/>
        <end position="111"/>
    </location>
</feature>
<evidence type="ECO:0000256" key="5">
    <source>
        <dbReference type="ARBA" id="ARBA00023274"/>
    </source>
</evidence>
<protein>
    <recommendedName>
        <fullName evidence="6">Large ribosomal subunit protein mL43</fullName>
    </recommendedName>
</protein>
<gene>
    <name evidence="8" type="ORF">GSLYS_00007650001</name>
</gene>
<evidence type="ECO:0000256" key="2">
    <source>
        <dbReference type="ARBA" id="ARBA00006073"/>
    </source>
</evidence>
<evidence type="ECO:0000256" key="6">
    <source>
        <dbReference type="ARBA" id="ARBA00035188"/>
    </source>
</evidence>
<dbReference type="PANTHER" id="PTHR21396">
    <property type="entry name" value="39S RIBOSOMAL PROTEIN L43"/>
    <property type="match status" value="1"/>
</dbReference>
<dbReference type="GO" id="GO:0005762">
    <property type="term" value="C:mitochondrial large ribosomal subunit"/>
    <property type="evidence" value="ECO:0007669"/>
    <property type="project" value="TreeGrafter"/>
</dbReference>
<name>A0AAV2HI53_LYMST</name>
<dbReference type="AlphaFoldDB" id="A0AAV2HI53"/>
<dbReference type="Pfam" id="PF05047">
    <property type="entry name" value="L51_S25_CI-B8"/>
    <property type="match status" value="1"/>
</dbReference>
<dbReference type="InterPro" id="IPR036249">
    <property type="entry name" value="Thioredoxin-like_sf"/>
</dbReference>
<evidence type="ECO:0000313" key="9">
    <source>
        <dbReference type="Proteomes" id="UP001497497"/>
    </source>
</evidence>
<dbReference type="Gene3D" id="3.40.30.10">
    <property type="entry name" value="Glutaredoxin"/>
    <property type="match status" value="1"/>
</dbReference>